<gene>
    <name evidence="1" type="ORF">ECPE_LOCUS9310</name>
</gene>
<sequence>MPEANRDTPVPGASERLIPKALHLDKRPVTNEPVLCRYNTVKDKQIRAHTVNNNEAEKRMHKASTEQHISTDQITAAYERALKRYGWRLEIPGDPLKLKRNVLAHRPSYFVPLKTQVTLSKMPVMHASFVEPFFQRTIPNRPLSFAIHPDWASEAFVAKQCSLRSNAQWDFGVHRYAFAY</sequence>
<evidence type="ECO:0000313" key="1">
    <source>
        <dbReference type="EMBL" id="VDP85148.1"/>
    </source>
</evidence>
<dbReference type="Proteomes" id="UP000272942">
    <property type="component" value="Unassembled WGS sequence"/>
</dbReference>
<organism evidence="3">
    <name type="scientific">Echinostoma caproni</name>
    <dbReference type="NCBI Taxonomy" id="27848"/>
    <lineage>
        <taxon>Eukaryota</taxon>
        <taxon>Metazoa</taxon>
        <taxon>Spiralia</taxon>
        <taxon>Lophotrochozoa</taxon>
        <taxon>Platyhelminthes</taxon>
        <taxon>Trematoda</taxon>
        <taxon>Digenea</taxon>
        <taxon>Plagiorchiida</taxon>
        <taxon>Echinostomata</taxon>
        <taxon>Echinostomatoidea</taxon>
        <taxon>Echinostomatidae</taxon>
        <taxon>Echinostoma</taxon>
    </lineage>
</organism>
<reference evidence="3" key="1">
    <citation type="submission" date="2016-06" db="UniProtKB">
        <authorList>
            <consortium name="WormBaseParasite"/>
        </authorList>
    </citation>
    <scope>IDENTIFICATION</scope>
</reference>
<dbReference type="WBParaSite" id="ECPE_0000933801-mRNA-1">
    <property type="protein sequence ID" value="ECPE_0000933801-mRNA-1"/>
    <property type="gene ID" value="ECPE_0000933801"/>
</dbReference>
<evidence type="ECO:0000313" key="3">
    <source>
        <dbReference type="WBParaSite" id="ECPE_0000933801-mRNA-1"/>
    </source>
</evidence>
<keyword evidence="2" id="KW-1185">Reference proteome</keyword>
<accession>A0A183AQS5</accession>
<dbReference type="AlphaFoldDB" id="A0A183AQS5"/>
<dbReference type="OrthoDB" id="10022495at2759"/>
<reference evidence="1 2" key="2">
    <citation type="submission" date="2018-11" db="EMBL/GenBank/DDBJ databases">
        <authorList>
            <consortium name="Pathogen Informatics"/>
        </authorList>
    </citation>
    <scope>NUCLEOTIDE SEQUENCE [LARGE SCALE GENOMIC DNA]</scope>
    <source>
        <strain evidence="1 2">Egypt</strain>
    </source>
</reference>
<protein>
    <submittedName>
        <fullName evidence="3">Transposase</fullName>
    </submittedName>
</protein>
<evidence type="ECO:0000313" key="2">
    <source>
        <dbReference type="Proteomes" id="UP000272942"/>
    </source>
</evidence>
<name>A0A183AQS5_9TREM</name>
<dbReference type="EMBL" id="UZAN01047202">
    <property type="protein sequence ID" value="VDP85148.1"/>
    <property type="molecule type" value="Genomic_DNA"/>
</dbReference>
<proteinExistence type="predicted"/>